<reference evidence="6" key="1">
    <citation type="submission" date="2016-04" db="UniProtKB">
        <authorList>
            <consortium name="WormBaseParasite"/>
        </authorList>
    </citation>
    <scope>IDENTIFICATION</scope>
</reference>
<evidence type="ECO:0000313" key="6">
    <source>
        <dbReference type="WBParaSite" id="NBR_0001776801-mRNA-1"/>
    </source>
</evidence>
<evidence type="ECO:0000256" key="2">
    <source>
        <dbReference type="SAM" id="Phobius"/>
    </source>
</evidence>
<feature type="transmembrane region" description="Helical" evidence="2">
    <location>
        <begin position="186"/>
        <end position="206"/>
    </location>
</feature>
<evidence type="ECO:0000256" key="1">
    <source>
        <dbReference type="SAM" id="MobiDB-lite"/>
    </source>
</evidence>
<sequence>MHVDAPYDTQYCYATMSLGNATGGNPPSMMGAKLAVCMPANCTEQRHLIGCIPICFLAGANRKYNRQLANNRDSSKMRAFLALFVLWAVLATIVDYMLDKHSSNEVIKRNKGVQAFLSFSFYSSTSLLLDTRPQKEGSLRSLACIRFISMTWVAAGHTLGESANSDSFGPVFAAINPLPSTTFTNAFLSVDTFFLLSGVLAGYLFFKNRPSSRFVKNPLTWVLFYVHRYLRLTPPIMMFIGFYTVMAPLIAGPWAASSGADSLFGIEACQKYWWHNLLYINNFFGFEEGCYPITWYLAVDTQLYVVAPIFLIALFISPFVGAAILVLCCAASVAYIYAITYIDDLPATVFSVLALSKTTEFMDIYYQMPWTRCPPYLIGIGVGYILANAKGKKPRLHWLKFSRSQTTHHYRCFSKFVRATYNNFSRIGWALAVSWVIAANHLGWGGPIAPFMDHALWQPLGRLSYCAYIVHFYVIMYVFNLDDQPMHFVSLWDSYVYRAIPVIVLSYAFALVWSCLFEVPTAKLEKMLIAVILPTKEKVHPTADKKTQSRPIEDGVRCEKTEDLRL</sequence>
<dbReference type="WBParaSite" id="NBR_0001776801-mRNA-1">
    <property type="protein sequence ID" value="NBR_0001776801-mRNA-1"/>
    <property type="gene ID" value="NBR_0001776801"/>
</dbReference>
<keyword evidence="5" id="KW-1185">Reference proteome</keyword>
<dbReference type="PANTHER" id="PTHR11161">
    <property type="entry name" value="O-ACYLTRANSFERASE"/>
    <property type="match status" value="1"/>
</dbReference>
<evidence type="ECO:0000313" key="5">
    <source>
        <dbReference type="Proteomes" id="UP000271162"/>
    </source>
</evidence>
<proteinExistence type="predicted"/>
<organism evidence="6">
    <name type="scientific">Nippostrongylus brasiliensis</name>
    <name type="common">Rat hookworm</name>
    <dbReference type="NCBI Taxonomy" id="27835"/>
    <lineage>
        <taxon>Eukaryota</taxon>
        <taxon>Metazoa</taxon>
        <taxon>Ecdysozoa</taxon>
        <taxon>Nematoda</taxon>
        <taxon>Chromadorea</taxon>
        <taxon>Rhabditida</taxon>
        <taxon>Rhabditina</taxon>
        <taxon>Rhabditomorpha</taxon>
        <taxon>Strongyloidea</taxon>
        <taxon>Heligmosomidae</taxon>
        <taxon>Nippostrongylus</taxon>
    </lineage>
</organism>
<feature type="transmembrane region" description="Helical" evidence="2">
    <location>
        <begin position="460"/>
        <end position="479"/>
    </location>
</feature>
<dbReference type="OMA" id="TYHPTHA"/>
<name>A0A158R388_NIPBR</name>
<feature type="region of interest" description="Disordered" evidence="1">
    <location>
        <begin position="542"/>
        <end position="566"/>
    </location>
</feature>
<feature type="transmembrane region" description="Helical" evidence="2">
    <location>
        <begin position="236"/>
        <end position="256"/>
    </location>
</feature>
<feature type="domain" description="Acyltransferase 3" evidence="3">
    <location>
        <begin position="141"/>
        <end position="517"/>
    </location>
</feature>
<accession>A0A158R388</accession>
<feature type="transmembrane region" description="Helical" evidence="2">
    <location>
        <begin position="427"/>
        <end position="448"/>
    </location>
</feature>
<gene>
    <name evidence="4" type="ORF">NBR_LOCUS17769</name>
</gene>
<evidence type="ECO:0000313" key="4">
    <source>
        <dbReference type="EMBL" id="VDL81477.1"/>
    </source>
</evidence>
<keyword evidence="2" id="KW-0472">Membrane</keyword>
<reference evidence="4 5" key="2">
    <citation type="submission" date="2018-11" db="EMBL/GenBank/DDBJ databases">
        <authorList>
            <consortium name="Pathogen Informatics"/>
        </authorList>
    </citation>
    <scope>NUCLEOTIDE SEQUENCE [LARGE SCALE GENOMIC DNA]</scope>
</reference>
<dbReference type="Pfam" id="PF01757">
    <property type="entry name" value="Acyl_transf_3"/>
    <property type="match status" value="1"/>
</dbReference>
<keyword evidence="2" id="KW-1133">Transmembrane helix</keyword>
<dbReference type="AlphaFoldDB" id="A0A158R388"/>
<evidence type="ECO:0000259" key="3">
    <source>
        <dbReference type="Pfam" id="PF01757"/>
    </source>
</evidence>
<keyword evidence="2" id="KW-0812">Transmembrane</keyword>
<feature type="transmembrane region" description="Helical" evidence="2">
    <location>
        <begin position="79"/>
        <end position="98"/>
    </location>
</feature>
<feature type="transmembrane region" description="Helical" evidence="2">
    <location>
        <begin position="499"/>
        <end position="519"/>
    </location>
</feature>
<dbReference type="EMBL" id="UYSL01022963">
    <property type="protein sequence ID" value="VDL81477.1"/>
    <property type="molecule type" value="Genomic_DNA"/>
</dbReference>
<dbReference type="InterPro" id="IPR052728">
    <property type="entry name" value="O2_lipid_transport_reg"/>
</dbReference>
<dbReference type="InterPro" id="IPR002656">
    <property type="entry name" value="Acyl_transf_3_dom"/>
</dbReference>
<dbReference type="GO" id="GO:0016747">
    <property type="term" value="F:acyltransferase activity, transferring groups other than amino-acyl groups"/>
    <property type="evidence" value="ECO:0007669"/>
    <property type="project" value="InterPro"/>
</dbReference>
<feature type="transmembrane region" description="Helical" evidence="2">
    <location>
        <begin position="293"/>
        <end position="316"/>
    </location>
</feature>
<dbReference type="Proteomes" id="UP000271162">
    <property type="component" value="Unassembled WGS sequence"/>
</dbReference>
<dbReference type="PANTHER" id="PTHR11161:SF0">
    <property type="entry name" value="O-ACYLTRANSFERASE LIKE PROTEIN"/>
    <property type="match status" value="1"/>
</dbReference>
<protein>
    <submittedName>
        <fullName evidence="6">Acyl_transf_3 domain-containing protein</fullName>
    </submittedName>
</protein>